<name>V5ANX5_TRYCR</name>
<dbReference type="EMBL" id="AYLP01000882">
    <property type="protein sequence ID" value="ESS55347.1"/>
    <property type="molecule type" value="Genomic_DNA"/>
</dbReference>
<gene>
    <name evidence="2" type="ORF">TCDM_13186</name>
</gene>
<dbReference type="VEuPathDB" id="TriTrypDB:TCDM_13186"/>
<organism evidence="2 3">
    <name type="scientific">Trypanosoma cruzi Dm28c</name>
    <dbReference type="NCBI Taxonomy" id="1416333"/>
    <lineage>
        <taxon>Eukaryota</taxon>
        <taxon>Discoba</taxon>
        <taxon>Euglenozoa</taxon>
        <taxon>Kinetoplastea</taxon>
        <taxon>Metakinetoplastina</taxon>
        <taxon>Trypanosomatida</taxon>
        <taxon>Trypanosomatidae</taxon>
        <taxon>Trypanosoma</taxon>
        <taxon>Schizotrypanum</taxon>
    </lineage>
</organism>
<evidence type="ECO:0000256" key="1">
    <source>
        <dbReference type="SAM" id="MobiDB-lite"/>
    </source>
</evidence>
<comment type="caution">
    <text evidence="2">The sequence shown here is derived from an EMBL/GenBank/DDBJ whole genome shotgun (WGS) entry which is preliminary data.</text>
</comment>
<dbReference type="AlphaFoldDB" id="V5ANX5"/>
<accession>V5ANX5</accession>
<dbReference type="Proteomes" id="UP000017861">
    <property type="component" value="Unassembled WGS sequence"/>
</dbReference>
<protein>
    <submittedName>
        <fullName evidence="2">Uncharacterized protein</fullName>
    </submittedName>
</protein>
<feature type="region of interest" description="Disordered" evidence="1">
    <location>
        <begin position="24"/>
        <end position="144"/>
    </location>
</feature>
<sequence length="335" mass="37208">MPNQHRRIPQELGKMGSIEKHIASGVRKATDTTVPAGGRQPPELRRREALRGAPKSCWRALRSKPEATADNSRQAACRVYAPRPEHASHESGRHRAQHTPERQPDKAVGGGSSTAPKAPLSAADPGECEGPRPPQPWRSPSAPYGCSRDACVQKPSGGIGDAWLSSSPSSSQRKRHPTATPPTRHADQLPRQAHGTHPRRHRVPVGPIISPLTDCCASGPPCAAMPPQHRMPTLLGVNFRNPVEWARAWRRSPRKQTSVHHEWHRFRPSRGERRGAPCGRSALRRRGRRPCTASKCGAGWPSQRPAPRRIRTLQVVRESLREYRKAAEWRMPCWT</sequence>
<feature type="compositionally biased region" description="Basic residues" evidence="1">
    <location>
        <begin position="194"/>
        <end position="203"/>
    </location>
</feature>
<dbReference type="OrthoDB" id="10475588at2759"/>
<feature type="region of interest" description="Disordered" evidence="1">
    <location>
        <begin position="269"/>
        <end position="304"/>
    </location>
</feature>
<feature type="compositionally biased region" description="Basic and acidic residues" evidence="1">
    <location>
        <begin position="83"/>
        <end position="105"/>
    </location>
</feature>
<reference evidence="2 3" key="1">
    <citation type="journal article" date="2014" name="Genome Announc.">
        <title>Trypanosoma cruzi Clone Dm28c Draft Genome Sequence.</title>
        <authorList>
            <person name="Grisard E.C."/>
            <person name="Teixeira S.M."/>
            <person name="de Almeida L.G."/>
            <person name="Stoco P.H."/>
            <person name="Gerber A.L."/>
            <person name="Talavera-Lopez C."/>
            <person name="Lima O.C."/>
            <person name="Andersson B."/>
            <person name="de Vasconcelos A.T."/>
        </authorList>
    </citation>
    <scope>NUCLEOTIDE SEQUENCE [LARGE SCALE GENOMIC DNA]</scope>
    <source>
        <strain evidence="2 3">Dm28c</strain>
    </source>
</reference>
<feature type="region of interest" description="Disordered" evidence="1">
    <location>
        <begin position="157"/>
        <end position="206"/>
    </location>
</feature>
<proteinExistence type="predicted"/>
<evidence type="ECO:0000313" key="2">
    <source>
        <dbReference type="EMBL" id="ESS55347.1"/>
    </source>
</evidence>
<evidence type="ECO:0000313" key="3">
    <source>
        <dbReference type="Proteomes" id="UP000017861"/>
    </source>
</evidence>